<dbReference type="Proteomes" id="UP000004302">
    <property type="component" value="Chromosome"/>
</dbReference>
<protein>
    <submittedName>
        <fullName evidence="1">PTS system IIA component domain-containing protein</fullName>
    </submittedName>
</protein>
<name>E3ZMD7_LISSE</name>
<comment type="caution">
    <text evidence="1">The sequence shown here is derived from an EMBL/GenBank/DDBJ whole genome shotgun (WGS) entry which is preliminary data.</text>
</comment>
<dbReference type="HOGENOM" id="CLU_3281435_0_0_9"/>
<dbReference type="RefSeq" id="WP_003745614.1">
    <property type="nucleotide sequence ID" value="NZ_CM001051.1"/>
</dbReference>
<gene>
    <name evidence="1" type="ORF">NT03LS_0588a</name>
</gene>
<evidence type="ECO:0000313" key="1">
    <source>
        <dbReference type="EMBL" id="EFS01206.1"/>
    </source>
</evidence>
<dbReference type="AlphaFoldDB" id="E3ZMD7"/>
<feature type="non-terminal residue" evidence="1">
    <location>
        <position position="1"/>
    </location>
</feature>
<reference evidence="1" key="1">
    <citation type="journal article" date="2010" name="Microbiol. Resour. Announc.">
        <title>Comparative genomics of the bacterial genus Listeria: Genome evolution is characterized by limited gene acquisition and limited gene loss.</title>
        <authorList>
            <person name="den Bakker H.C."/>
            <person name="Cummings C.A."/>
            <person name="Ferreira V."/>
            <person name="Vatta P."/>
            <person name="Orsi R.H."/>
            <person name="Degoricija L."/>
            <person name="Barker M."/>
            <person name="Petrauskene O."/>
            <person name="Furtado M.R."/>
            <person name="Wiedmann M."/>
        </authorList>
    </citation>
    <scope>NUCLEOTIDE SEQUENCE [LARGE SCALE GENOMIC DNA]</scope>
    <source>
        <strain evidence="1">FSL N1-067</strain>
    </source>
</reference>
<sequence length="40" mass="4611">ALYQIVHLAENDTMLANLLKNVTKAKIMQTIDQLIIREDE</sequence>
<accession>E3ZMD7</accession>
<proteinExistence type="predicted"/>
<organism evidence="1">
    <name type="scientific">Listeria seeligeri FSL N1-067</name>
    <dbReference type="NCBI Taxonomy" id="702453"/>
    <lineage>
        <taxon>Bacteria</taxon>
        <taxon>Bacillati</taxon>
        <taxon>Bacillota</taxon>
        <taxon>Bacilli</taxon>
        <taxon>Bacillales</taxon>
        <taxon>Listeriaceae</taxon>
        <taxon>Listeria</taxon>
    </lineage>
</organism>
<dbReference type="EMBL" id="ADXJ01000230">
    <property type="protein sequence ID" value="EFS01206.1"/>
    <property type="molecule type" value="Genomic_DNA"/>
</dbReference>